<feature type="domain" description="N-acetyltransferase" evidence="1">
    <location>
        <begin position="1"/>
        <end position="96"/>
    </location>
</feature>
<dbReference type="Gene3D" id="3.40.630.30">
    <property type="match status" value="1"/>
</dbReference>
<dbReference type="SUPFAM" id="SSF55729">
    <property type="entry name" value="Acyl-CoA N-acyltransferases (Nat)"/>
    <property type="match status" value="1"/>
</dbReference>
<keyword evidence="3" id="KW-0808">Transferase</keyword>
<dbReference type="InterPro" id="IPR031165">
    <property type="entry name" value="GNAT_YJDJ"/>
</dbReference>
<dbReference type="EMBL" id="REGC01000004">
    <property type="protein sequence ID" value="RMB62525.1"/>
    <property type="molecule type" value="Genomic_DNA"/>
</dbReference>
<evidence type="ECO:0000313" key="3">
    <source>
        <dbReference type="EMBL" id="RMB62525.1"/>
    </source>
</evidence>
<dbReference type="PROSITE" id="PS51729">
    <property type="entry name" value="GNAT_YJDJ"/>
    <property type="match status" value="1"/>
</dbReference>
<dbReference type="PROSITE" id="PS51186">
    <property type="entry name" value="GNAT"/>
    <property type="match status" value="1"/>
</dbReference>
<evidence type="ECO:0000259" key="2">
    <source>
        <dbReference type="PROSITE" id="PS51729"/>
    </source>
</evidence>
<dbReference type="InterPro" id="IPR045057">
    <property type="entry name" value="Gcn5-rel_NAT"/>
</dbReference>
<dbReference type="OrthoDB" id="5405911at2"/>
<dbReference type="PANTHER" id="PTHR31435">
    <property type="entry name" value="PROTEIN NATD1"/>
    <property type="match status" value="1"/>
</dbReference>
<evidence type="ECO:0000313" key="4">
    <source>
        <dbReference type="Proteomes" id="UP000270649"/>
    </source>
</evidence>
<dbReference type="CDD" id="cd04301">
    <property type="entry name" value="NAT_SF"/>
    <property type="match status" value="1"/>
</dbReference>
<name>A0A3M0GC65_9CORY</name>
<dbReference type="InterPro" id="IPR016181">
    <property type="entry name" value="Acyl_CoA_acyltransferase"/>
</dbReference>
<dbReference type="PANTHER" id="PTHR31435:SF9">
    <property type="entry name" value="PROTEIN NATD1"/>
    <property type="match status" value="1"/>
</dbReference>
<reference evidence="3 4" key="1">
    <citation type="submission" date="2018-10" db="EMBL/GenBank/DDBJ databases">
        <title>Corynebacterium macginleyi genome sequencing and assembly of the type strain and two clinical samples.</title>
        <authorList>
            <person name="Bernier A.-M."/>
            <person name="Bernard K."/>
        </authorList>
    </citation>
    <scope>NUCLEOTIDE SEQUENCE [LARGE SCALE GENOMIC DNA]</scope>
    <source>
        <strain evidence="3 4">NML 120205</strain>
    </source>
</reference>
<feature type="domain" description="N-acetyltransferase" evidence="2">
    <location>
        <begin position="9"/>
        <end position="95"/>
    </location>
</feature>
<sequence length="96" mass="10419">MGDMERVISHQTDSSCFVLTVDGVKAGICEYVDSGDVRDFNHTVIGEDFRGRGLSSPLIKAALDETRVAGMKIIASCSAVANFINKNPDYRDLLHG</sequence>
<evidence type="ECO:0000259" key="1">
    <source>
        <dbReference type="PROSITE" id="PS51186"/>
    </source>
</evidence>
<protein>
    <submittedName>
        <fullName evidence="3">N-acetyltransferase</fullName>
    </submittedName>
</protein>
<dbReference type="RefSeq" id="WP_121927609.1">
    <property type="nucleotide sequence ID" value="NZ_JAACBT010000029.1"/>
</dbReference>
<gene>
    <name evidence="3" type="ORF">D9543_04155</name>
</gene>
<organism evidence="3 4">
    <name type="scientific">Corynebacterium macginleyi</name>
    <dbReference type="NCBI Taxonomy" id="38290"/>
    <lineage>
        <taxon>Bacteria</taxon>
        <taxon>Bacillati</taxon>
        <taxon>Actinomycetota</taxon>
        <taxon>Actinomycetes</taxon>
        <taxon>Mycobacteriales</taxon>
        <taxon>Corynebacteriaceae</taxon>
        <taxon>Corynebacterium</taxon>
    </lineage>
</organism>
<dbReference type="Pfam" id="PF14542">
    <property type="entry name" value="Acetyltransf_CG"/>
    <property type="match status" value="1"/>
</dbReference>
<proteinExistence type="predicted"/>
<dbReference type="InterPro" id="IPR000182">
    <property type="entry name" value="GNAT_dom"/>
</dbReference>
<comment type="caution">
    <text evidence="3">The sequence shown here is derived from an EMBL/GenBank/DDBJ whole genome shotgun (WGS) entry which is preliminary data.</text>
</comment>
<dbReference type="AlphaFoldDB" id="A0A3M0GC65"/>
<dbReference type="Proteomes" id="UP000270649">
    <property type="component" value="Unassembled WGS sequence"/>
</dbReference>
<accession>A0A3M0GC65</accession>
<dbReference type="GO" id="GO:0016747">
    <property type="term" value="F:acyltransferase activity, transferring groups other than amino-acyl groups"/>
    <property type="evidence" value="ECO:0007669"/>
    <property type="project" value="InterPro"/>
</dbReference>